<dbReference type="InterPro" id="IPR025247">
    <property type="entry name" value="EcoRI-like_methylase"/>
</dbReference>
<dbReference type="Pfam" id="PF13651">
    <property type="entry name" value="EcoRI_methylase"/>
    <property type="match status" value="1"/>
</dbReference>
<gene>
    <name evidence="1" type="ORF">CYJ25_03985</name>
</gene>
<accession>A0A2I1I5K0</accession>
<name>A0A2I1I5K0_9ACTO</name>
<dbReference type="AlphaFoldDB" id="A0A2I1I5K0"/>
<evidence type="ECO:0000313" key="2">
    <source>
        <dbReference type="Proteomes" id="UP000234545"/>
    </source>
</evidence>
<dbReference type="Proteomes" id="UP000234545">
    <property type="component" value="Unassembled WGS sequence"/>
</dbReference>
<sequence length="85" mass="9852">MTTEYGYRLEELEYCSGIMGVPITFLDKYNPEQFEILGSQRWAKSPDLLAHYRGAVQPPEEDKKTLIAGKETYDRIFIRHIGVRA</sequence>
<organism evidence="1 2">
    <name type="scientific">Schaalia turicensis</name>
    <dbReference type="NCBI Taxonomy" id="131111"/>
    <lineage>
        <taxon>Bacteria</taxon>
        <taxon>Bacillati</taxon>
        <taxon>Actinomycetota</taxon>
        <taxon>Actinomycetes</taxon>
        <taxon>Actinomycetales</taxon>
        <taxon>Actinomycetaceae</taxon>
        <taxon>Schaalia</taxon>
    </lineage>
</organism>
<proteinExistence type="predicted"/>
<comment type="caution">
    <text evidence="1">The sequence shown here is derived from an EMBL/GenBank/DDBJ whole genome shotgun (WGS) entry which is preliminary data.</text>
</comment>
<evidence type="ECO:0000313" key="1">
    <source>
        <dbReference type="EMBL" id="PKY66397.1"/>
    </source>
</evidence>
<dbReference type="EMBL" id="PKKJ01000003">
    <property type="protein sequence ID" value="PKY66397.1"/>
    <property type="molecule type" value="Genomic_DNA"/>
</dbReference>
<dbReference type="RefSeq" id="WP_101627912.1">
    <property type="nucleotide sequence ID" value="NZ_PKKJ01000003.1"/>
</dbReference>
<protein>
    <submittedName>
        <fullName evidence="1">Uncharacterized protein</fullName>
    </submittedName>
</protein>
<reference evidence="1 2" key="1">
    <citation type="submission" date="2017-12" db="EMBL/GenBank/DDBJ databases">
        <title>Phylogenetic diversity of female urinary microbiome.</title>
        <authorList>
            <person name="Thomas-White K."/>
            <person name="Wolfe A.J."/>
        </authorList>
    </citation>
    <scope>NUCLEOTIDE SEQUENCE [LARGE SCALE GENOMIC DNA]</scope>
    <source>
        <strain evidence="1 2">UMB0250</strain>
    </source>
</reference>